<feature type="region of interest" description="Disordered" evidence="1">
    <location>
        <begin position="49"/>
        <end position="70"/>
    </location>
</feature>
<sequence>MTKPIEAFDIRRDFVEDKDFDFFELDRNSLEPNCPDTLRGPGVLHSGFLSSKPNRIEGEGSQSGWRDRYDGFDGQSDRFGGHRRGGYGNRRYDDRFYIPYQINQGLARSNDDQELWGKYGGEYGGNRYYKDRNDYHKSVTHWQISSDVERPSYGVKPHGNTNFDYHNLGKNGGSWIGDRYGYGSWKRGRWNSSGNSGNPNGLDYGDSSFLKQKHHHESIDRSDDGRTKGKFKLGSFLTIIIFVFPDCSSRRRPGMSLGTGAIRRALISRNVVECEAACFSEREFKCVSYSYR</sequence>
<protein>
    <recommendedName>
        <fullName evidence="2">Apple domain-containing protein</fullName>
    </recommendedName>
</protein>
<proteinExistence type="predicted"/>
<dbReference type="EMBL" id="JACEFF010000278">
    <property type="protein sequence ID" value="KAH9640603.1"/>
    <property type="molecule type" value="Genomic_DNA"/>
</dbReference>
<reference evidence="3" key="1">
    <citation type="journal article" date="2021" name="G3 (Bethesda)">
        <title>Genome and transcriptome analysis of the beet armyworm Spodoptera exigua reveals targets for pest control. .</title>
        <authorList>
            <person name="Simon S."/>
            <person name="Breeschoten T."/>
            <person name="Jansen H.J."/>
            <person name="Dirks R.P."/>
            <person name="Schranz M.E."/>
            <person name="Ros V.I.D."/>
        </authorList>
    </citation>
    <scope>NUCLEOTIDE SEQUENCE</scope>
    <source>
        <strain evidence="3">TB_SE_WUR_2020</strain>
    </source>
</reference>
<dbReference type="PROSITE" id="PS50948">
    <property type="entry name" value="PAN"/>
    <property type="match status" value="1"/>
</dbReference>
<accession>A0A922MQ44</accession>
<name>A0A922MQ44_SPOEX</name>
<dbReference type="AlphaFoldDB" id="A0A922MQ44"/>
<evidence type="ECO:0000313" key="3">
    <source>
        <dbReference type="EMBL" id="KAH9640603.1"/>
    </source>
</evidence>
<gene>
    <name evidence="3" type="ORF">HF086_000547</name>
</gene>
<dbReference type="InterPro" id="IPR003609">
    <property type="entry name" value="Pan_app"/>
</dbReference>
<comment type="caution">
    <text evidence="3">The sequence shown here is derived from an EMBL/GenBank/DDBJ whole genome shotgun (WGS) entry which is preliminary data.</text>
</comment>
<dbReference type="Proteomes" id="UP000814243">
    <property type="component" value="Unassembled WGS sequence"/>
</dbReference>
<evidence type="ECO:0000313" key="4">
    <source>
        <dbReference type="Proteomes" id="UP000814243"/>
    </source>
</evidence>
<feature type="domain" description="Apple" evidence="2">
    <location>
        <begin position="247"/>
        <end position="292"/>
    </location>
</feature>
<evidence type="ECO:0000259" key="2">
    <source>
        <dbReference type="PROSITE" id="PS50948"/>
    </source>
</evidence>
<evidence type="ECO:0000256" key="1">
    <source>
        <dbReference type="SAM" id="MobiDB-lite"/>
    </source>
</evidence>
<organism evidence="3 4">
    <name type="scientific">Spodoptera exigua</name>
    <name type="common">Beet armyworm</name>
    <name type="synonym">Noctua fulgens</name>
    <dbReference type="NCBI Taxonomy" id="7107"/>
    <lineage>
        <taxon>Eukaryota</taxon>
        <taxon>Metazoa</taxon>
        <taxon>Ecdysozoa</taxon>
        <taxon>Arthropoda</taxon>
        <taxon>Hexapoda</taxon>
        <taxon>Insecta</taxon>
        <taxon>Pterygota</taxon>
        <taxon>Neoptera</taxon>
        <taxon>Endopterygota</taxon>
        <taxon>Lepidoptera</taxon>
        <taxon>Glossata</taxon>
        <taxon>Ditrysia</taxon>
        <taxon>Noctuoidea</taxon>
        <taxon>Noctuidae</taxon>
        <taxon>Amphipyrinae</taxon>
        <taxon>Spodoptera</taxon>
    </lineage>
</organism>